<dbReference type="NCBIfam" id="TIGR01256">
    <property type="entry name" value="modA"/>
    <property type="match status" value="1"/>
</dbReference>
<proteinExistence type="inferred from homology"/>
<comment type="similarity">
    <text evidence="1">Belongs to the bacterial solute-binding protein ModA family.</text>
</comment>
<evidence type="ECO:0000256" key="1">
    <source>
        <dbReference type="ARBA" id="ARBA00009175"/>
    </source>
</evidence>
<gene>
    <name evidence="4" type="primary">modA</name>
    <name evidence="4" type="ORF">ACFPET_07810</name>
</gene>
<dbReference type="Proteomes" id="UP001595823">
    <property type="component" value="Unassembled WGS sequence"/>
</dbReference>
<dbReference type="Pfam" id="PF13531">
    <property type="entry name" value="SBP_bac_11"/>
    <property type="match status" value="1"/>
</dbReference>
<reference evidence="5" key="1">
    <citation type="journal article" date="2019" name="Int. J. Syst. Evol. Microbiol.">
        <title>The Global Catalogue of Microorganisms (GCM) 10K type strain sequencing project: providing services to taxonomists for standard genome sequencing and annotation.</title>
        <authorList>
            <consortium name="The Broad Institute Genomics Platform"/>
            <consortium name="The Broad Institute Genome Sequencing Center for Infectious Disease"/>
            <person name="Wu L."/>
            <person name="Ma J."/>
        </authorList>
    </citation>
    <scope>NUCLEOTIDE SEQUENCE [LARGE SCALE GENOMIC DNA]</scope>
    <source>
        <strain evidence="5">IBRC-M 10908</strain>
    </source>
</reference>
<dbReference type="PANTHER" id="PTHR30632">
    <property type="entry name" value="MOLYBDATE-BINDING PERIPLASMIC PROTEIN"/>
    <property type="match status" value="1"/>
</dbReference>
<dbReference type="InterPro" id="IPR050682">
    <property type="entry name" value="ModA/WtpA"/>
</dbReference>
<dbReference type="SUPFAM" id="SSF53850">
    <property type="entry name" value="Periplasmic binding protein-like II"/>
    <property type="match status" value="1"/>
</dbReference>
<dbReference type="PANTHER" id="PTHR30632:SF0">
    <property type="entry name" value="SULFATE-BINDING PROTEIN"/>
    <property type="match status" value="1"/>
</dbReference>
<evidence type="ECO:0000256" key="2">
    <source>
        <dbReference type="ARBA" id="ARBA00022723"/>
    </source>
</evidence>
<sequence length="248" mass="25288">MGEVSIGRRFAAGVGVLALAAAAGCSSHEESVSVFAAASLTEAFQEMGEAFEEREGVAVEFNFAGSSTLAAQIDQGAPADVFASADTENMDKVTAGGHAESPEVFASNSLVIATAAGNPEDIESLEDLARVPVALCAEEVPCGRASQEVLDLAGADVVPETYERDVKATLAKVTLGQVDAALVYLTDAVAAGDGVDYVEFPEAEAAVNEYPVAALVGAADGEAAEKFARFVLSDGGREILAEHGFGAP</sequence>
<evidence type="ECO:0000313" key="5">
    <source>
        <dbReference type="Proteomes" id="UP001595823"/>
    </source>
</evidence>
<comment type="caution">
    <text evidence="4">The sequence shown here is derived from an EMBL/GenBank/DDBJ whole genome shotgun (WGS) entry which is preliminary data.</text>
</comment>
<dbReference type="PIRSF" id="PIRSF004846">
    <property type="entry name" value="ModA"/>
    <property type="match status" value="1"/>
</dbReference>
<protein>
    <submittedName>
        <fullName evidence="4">Molybdate ABC transporter substrate-binding protein</fullName>
    </submittedName>
</protein>
<organism evidence="4 5">
    <name type="scientific">Salininema proteolyticum</name>
    <dbReference type="NCBI Taxonomy" id="1607685"/>
    <lineage>
        <taxon>Bacteria</taxon>
        <taxon>Bacillati</taxon>
        <taxon>Actinomycetota</taxon>
        <taxon>Actinomycetes</taxon>
        <taxon>Glycomycetales</taxon>
        <taxon>Glycomycetaceae</taxon>
        <taxon>Salininema</taxon>
    </lineage>
</organism>
<dbReference type="RefSeq" id="WP_380619460.1">
    <property type="nucleotide sequence ID" value="NZ_JBHSDK010000012.1"/>
</dbReference>
<evidence type="ECO:0000256" key="3">
    <source>
        <dbReference type="ARBA" id="ARBA00022729"/>
    </source>
</evidence>
<dbReference type="EMBL" id="JBHSDK010000012">
    <property type="protein sequence ID" value="MFC4335102.1"/>
    <property type="molecule type" value="Genomic_DNA"/>
</dbReference>
<name>A0ABV8TX79_9ACTN</name>
<evidence type="ECO:0000313" key="4">
    <source>
        <dbReference type="EMBL" id="MFC4335102.1"/>
    </source>
</evidence>
<keyword evidence="2" id="KW-0479">Metal-binding</keyword>
<dbReference type="Gene3D" id="3.40.190.10">
    <property type="entry name" value="Periplasmic binding protein-like II"/>
    <property type="match status" value="2"/>
</dbReference>
<dbReference type="InterPro" id="IPR005950">
    <property type="entry name" value="ModA"/>
</dbReference>
<keyword evidence="3" id="KW-0732">Signal</keyword>
<accession>A0ABV8TX79</accession>
<keyword evidence="5" id="KW-1185">Reference proteome</keyword>